<keyword evidence="6" id="KW-0297">G-protein coupled receptor</keyword>
<evidence type="ECO:0000256" key="3">
    <source>
        <dbReference type="ARBA" id="ARBA00022475"/>
    </source>
</evidence>
<evidence type="ECO:0000313" key="13">
    <source>
        <dbReference type="EMBL" id="CAB3379319.1"/>
    </source>
</evidence>
<evidence type="ECO:0000313" key="14">
    <source>
        <dbReference type="Proteomes" id="UP000494165"/>
    </source>
</evidence>
<feature type="region of interest" description="Disordered" evidence="10">
    <location>
        <begin position="359"/>
        <end position="386"/>
    </location>
</feature>
<feature type="domain" description="G-protein coupled receptors family 1 profile" evidence="12">
    <location>
        <begin position="47"/>
        <end position="319"/>
    </location>
</feature>
<evidence type="ECO:0000256" key="9">
    <source>
        <dbReference type="ARBA" id="ARBA00023224"/>
    </source>
</evidence>
<evidence type="ECO:0000256" key="4">
    <source>
        <dbReference type="ARBA" id="ARBA00022692"/>
    </source>
</evidence>
<organism evidence="13 14">
    <name type="scientific">Cloeon dipterum</name>
    <dbReference type="NCBI Taxonomy" id="197152"/>
    <lineage>
        <taxon>Eukaryota</taxon>
        <taxon>Metazoa</taxon>
        <taxon>Ecdysozoa</taxon>
        <taxon>Arthropoda</taxon>
        <taxon>Hexapoda</taxon>
        <taxon>Insecta</taxon>
        <taxon>Pterygota</taxon>
        <taxon>Palaeoptera</taxon>
        <taxon>Ephemeroptera</taxon>
        <taxon>Pisciforma</taxon>
        <taxon>Baetidae</taxon>
        <taxon>Cloeon</taxon>
    </lineage>
</organism>
<dbReference type="Proteomes" id="UP000494165">
    <property type="component" value="Unassembled WGS sequence"/>
</dbReference>
<keyword evidence="14" id="KW-1185">Reference proteome</keyword>
<dbReference type="GO" id="GO:0004930">
    <property type="term" value="F:G protein-coupled receptor activity"/>
    <property type="evidence" value="ECO:0007669"/>
    <property type="project" value="UniProtKB-KW"/>
</dbReference>
<feature type="transmembrane region" description="Helical" evidence="11">
    <location>
        <begin position="32"/>
        <end position="56"/>
    </location>
</feature>
<comment type="subcellular location">
    <subcellularLocation>
        <location evidence="1">Cell membrane</location>
        <topology evidence="1">Multi-pass membrane protein</topology>
    </subcellularLocation>
</comment>
<dbReference type="PROSITE" id="PS50262">
    <property type="entry name" value="G_PROTEIN_RECEP_F1_2"/>
    <property type="match status" value="1"/>
</dbReference>
<keyword evidence="7 11" id="KW-0472">Membrane</keyword>
<keyword evidence="4 11" id="KW-0812">Transmembrane</keyword>
<feature type="transmembrane region" description="Helical" evidence="11">
    <location>
        <begin position="182"/>
        <end position="209"/>
    </location>
</feature>
<gene>
    <name evidence="13" type="ORF">CLODIP_2_CD07577</name>
</gene>
<dbReference type="Pfam" id="PF00001">
    <property type="entry name" value="7tm_1"/>
    <property type="match status" value="1"/>
</dbReference>
<evidence type="ECO:0000256" key="5">
    <source>
        <dbReference type="ARBA" id="ARBA00022989"/>
    </source>
</evidence>
<reference evidence="13 14" key="1">
    <citation type="submission" date="2020-04" db="EMBL/GenBank/DDBJ databases">
        <authorList>
            <person name="Alioto T."/>
            <person name="Alioto T."/>
            <person name="Gomez Garrido J."/>
        </authorList>
    </citation>
    <scope>NUCLEOTIDE SEQUENCE [LARGE SCALE GENOMIC DNA]</scope>
</reference>
<protein>
    <recommendedName>
        <fullName evidence="12">G-protein coupled receptors family 1 profile domain-containing protein</fullName>
    </recommendedName>
</protein>
<accession>A0A8S1DCZ5</accession>
<comment type="similarity">
    <text evidence="2">Belongs to the G-protein coupled receptor 1 family.</text>
</comment>
<evidence type="ECO:0000256" key="8">
    <source>
        <dbReference type="ARBA" id="ARBA00023170"/>
    </source>
</evidence>
<keyword evidence="9" id="KW-0807">Transducer</keyword>
<dbReference type="PANTHER" id="PTHR22752:SF1">
    <property type="entry name" value="G-PROTEIN COUPLED RECEPTOR 176"/>
    <property type="match status" value="1"/>
</dbReference>
<evidence type="ECO:0000256" key="1">
    <source>
        <dbReference type="ARBA" id="ARBA00004651"/>
    </source>
</evidence>
<feature type="transmembrane region" description="Helical" evidence="11">
    <location>
        <begin position="142"/>
        <end position="162"/>
    </location>
</feature>
<dbReference type="OrthoDB" id="5980076at2759"/>
<dbReference type="EMBL" id="CADEPI010000183">
    <property type="protein sequence ID" value="CAB3379319.1"/>
    <property type="molecule type" value="Genomic_DNA"/>
</dbReference>
<dbReference type="SUPFAM" id="SSF81321">
    <property type="entry name" value="Family A G protein-coupled receptor-like"/>
    <property type="match status" value="1"/>
</dbReference>
<evidence type="ECO:0000256" key="10">
    <source>
        <dbReference type="SAM" id="MobiDB-lite"/>
    </source>
</evidence>
<feature type="region of interest" description="Disordered" evidence="10">
    <location>
        <begin position="219"/>
        <end position="239"/>
    </location>
</feature>
<evidence type="ECO:0000256" key="11">
    <source>
        <dbReference type="SAM" id="Phobius"/>
    </source>
</evidence>
<dbReference type="PANTHER" id="PTHR22752">
    <property type="entry name" value="G PROTEIN-COUPLED RECEPTOR"/>
    <property type="match status" value="1"/>
</dbReference>
<evidence type="ECO:0000256" key="7">
    <source>
        <dbReference type="ARBA" id="ARBA00023136"/>
    </source>
</evidence>
<evidence type="ECO:0000256" key="6">
    <source>
        <dbReference type="ARBA" id="ARBA00023040"/>
    </source>
</evidence>
<keyword evidence="5 11" id="KW-1133">Transmembrane helix</keyword>
<dbReference type="CDD" id="cd00637">
    <property type="entry name" value="7tm_classA_rhodopsin-like"/>
    <property type="match status" value="1"/>
</dbReference>
<sequence>MLQICARKFKSAYANLDSLELSSLAGPYEGPIWAVVLGLLGLAGAFANGAVLLVFARTAALRNRSNRLVMNLLSINLLSCFLLPTLGALDLLRPSAISGAVGESSAAGILASSAIGVLCVAADQYRAVLRPLTYHGFRPMHAALASWFAGVVAASGALPGLSEETSLWKLEGFSLPPRLFRHYFAIAFVSLFFIIPVLTLMFLYGCIYAEAHRNSKRARRHVDPSTPISPPLLPQSTSKPRLVSSLKHRISNASLFRYREEARAARISFLVVFTCVVCWAPYCALLLLRTQLGLSIPPPALAASLALLSCTSLVSPALFAFRSRRLQREVARMLLCRGPQSYGGWRREITASLAPSCKAADVESPPDTSRSSFSSGTSTQGTSELE</sequence>
<feature type="compositionally biased region" description="Low complexity" evidence="10">
    <location>
        <begin position="368"/>
        <end position="386"/>
    </location>
</feature>
<name>A0A8S1DCZ5_9INSE</name>
<feature type="transmembrane region" description="Helical" evidence="11">
    <location>
        <begin position="68"/>
        <end position="89"/>
    </location>
</feature>
<dbReference type="GO" id="GO:0005886">
    <property type="term" value="C:plasma membrane"/>
    <property type="evidence" value="ECO:0007669"/>
    <property type="project" value="UniProtKB-SubCell"/>
</dbReference>
<dbReference type="Gene3D" id="1.20.1070.10">
    <property type="entry name" value="Rhodopsin 7-helix transmembrane proteins"/>
    <property type="match status" value="1"/>
</dbReference>
<dbReference type="InterPro" id="IPR000276">
    <property type="entry name" value="GPCR_Rhodpsn"/>
</dbReference>
<keyword evidence="3" id="KW-1003">Cell membrane</keyword>
<dbReference type="PRINTS" id="PR00237">
    <property type="entry name" value="GPCRRHODOPSN"/>
</dbReference>
<evidence type="ECO:0000259" key="12">
    <source>
        <dbReference type="PROSITE" id="PS50262"/>
    </source>
</evidence>
<evidence type="ECO:0000256" key="2">
    <source>
        <dbReference type="ARBA" id="ARBA00010663"/>
    </source>
</evidence>
<dbReference type="InterPro" id="IPR017452">
    <property type="entry name" value="GPCR_Rhodpsn_7TM"/>
</dbReference>
<feature type="transmembrane region" description="Helical" evidence="11">
    <location>
        <begin position="267"/>
        <end position="288"/>
    </location>
</feature>
<keyword evidence="8" id="KW-0675">Receptor</keyword>
<dbReference type="AlphaFoldDB" id="A0A8S1DCZ5"/>
<comment type="caution">
    <text evidence="13">The sequence shown here is derived from an EMBL/GenBank/DDBJ whole genome shotgun (WGS) entry which is preliminary data.</text>
</comment>
<feature type="transmembrane region" description="Helical" evidence="11">
    <location>
        <begin position="101"/>
        <end position="121"/>
    </location>
</feature>
<feature type="transmembrane region" description="Helical" evidence="11">
    <location>
        <begin position="300"/>
        <end position="321"/>
    </location>
</feature>
<proteinExistence type="inferred from homology"/>